<dbReference type="AlphaFoldDB" id="H1HQB7"/>
<dbReference type="HOGENOM" id="CLU_077345_0_0_10"/>
<dbReference type="InterPro" id="IPR050834">
    <property type="entry name" value="Glycosyltransf_2"/>
</dbReference>
<dbReference type="PANTHER" id="PTHR43685">
    <property type="entry name" value="GLYCOSYLTRANSFERASE"/>
    <property type="match status" value="1"/>
</dbReference>
<keyword evidence="3" id="KW-1185">Reference proteome</keyword>
<gene>
    <name evidence="2" type="ORF">HMPREF9944_02197</name>
</gene>
<dbReference type="PANTHER" id="PTHR43685:SF3">
    <property type="entry name" value="SLR2126 PROTEIN"/>
    <property type="match status" value="1"/>
</dbReference>
<name>H1HQB7_9BACT</name>
<dbReference type="Gene3D" id="3.90.550.10">
    <property type="entry name" value="Spore Coat Polysaccharide Biosynthesis Protein SpsA, Chain A"/>
    <property type="match status" value="1"/>
</dbReference>
<feature type="domain" description="Glycosyltransferase 2-like" evidence="1">
    <location>
        <begin position="7"/>
        <end position="142"/>
    </location>
</feature>
<dbReference type="CDD" id="cd00761">
    <property type="entry name" value="Glyco_tranf_GTA_type"/>
    <property type="match status" value="1"/>
</dbReference>
<dbReference type="SUPFAM" id="SSF53448">
    <property type="entry name" value="Nucleotide-diphospho-sugar transferases"/>
    <property type="match status" value="1"/>
</dbReference>
<dbReference type="InterPro" id="IPR029044">
    <property type="entry name" value="Nucleotide-diphossugar_trans"/>
</dbReference>
<dbReference type="Pfam" id="PF00535">
    <property type="entry name" value="Glycos_transf_2"/>
    <property type="match status" value="1"/>
</dbReference>
<organism evidence="2 3">
    <name type="scientific">Segatella maculosa OT 289</name>
    <dbReference type="NCBI Taxonomy" id="999422"/>
    <lineage>
        <taxon>Bacteria</taxon>
        <taxon>Pseudomonadati</taxon>
        <taxon>Bacteroidota</taxon>
        <taxon>Bacteroidia</taxon>
        <taxon>Bacteroidales</taxon>
        <taxon>Prevotellaceae</taxon>
        <taxon>Segatella</taxon>
    </lineage>
</organism>
<dbReference type="EMBL" id="AGEK01000042">
    <property type="protein sequence ID" value="EHO66833.1"/>
    <property type="molecule type" value="Genomic_DNA"/>
</dbReference>
<protein>
    <recommendedName>
        <fullName evidence="1">Glycosyltransferase 2-like domain-containing protein</fullName>
    </recommendedName>
</protein>
<evidence type="ECO:0000259" key="1">
    <source>
        <dbReference type="Pfam" id="PF00535"/>
    </source>
</evidence>
<dbReference type="STRING" id="999422.HMPREF9944_02197"/>
<evidence type="ECO:0000313" key="3">
    <source>
        <dbReference type="Proteomes" id="UP000003167"/>
    </source>
</evidence>
<proteinExistence type="predicted"/>
<reference evidence="2 3" key="1">
    <citation type="submission" date="2011-12" db="EMBL/GenBank/DDBJ databases">
        <title>The Genome Sequence of Prevotella maculosa OT 289.</title>
        <authorList>
            <consortium name="The Broad Institute Genome Sequencing Platform"/>
            <person name="Earl A."/>
            <person name="Ward D."/>
            <person name="Feldgarden M."/>
            <person name="Gevers D."/>
            <person name="Izard J."/>
            <person name="Blanton J.M."/>
            <person name="Mathney J."/>
            <person name="Tanner A.C."/>
            <person name="Dewhirst F.E."/>
            <person name="Young S.K."/>
            <person name="Zeng Q."/>
            <person name="Gargeya S."/>
            <person name="Fitzgerald M."/>
            <person name="Haas B."/>
            <person name="Abouelleil A."/>
            <person name="Alvarado L."/>
            <person name="Arachchi H.M."/>
            <person name="Berlin A."/>
            <person name="Chapman S.B."/>
            <person name="Gearin G."/>
            <person name="Goldberg J."/>
            <person name="Griggs A."/>
            <person name="Gujja S."/>
            <person name="Hansen M."/>
            <person name="Heiman D."/>
            <person name="Howarth C."/>
            <person name="Larimer J."/>
            <person name="Lui A."/>
            <person name="MacDonald P.J.P."/>
            <person name="McCowen C."/>
            <person name="Montmayeur A."/>
            <person name="Murphy C."/>
            <person name="Neiman D."/>
            <person name="Pearson M."/>
            <person name="Priest M."/>
            <person name="Roberts A."/>
            <person name="Saif S."/>
            <person name="Shea T."/>
            <person name="Sisk P."/>
            <person name="Stolte C."/>
            <person name="Sykes S."/>
            <person name="Wortman J."/>
            <person name="Nusbaum C."/>
            <person name="Birren B."/>
        </authorList>
    </citation>
    <scope>NUCLEOTIDE SEQUENCE [LARGE SCALE GENOMIC DNA]</scope>
    <source>
        <strain evidence="2 3">OT 289</strain>
    </source>
</reference>
<sequence>MQCENIEGLRYEIIVADDGSTDTHARLTNKEMLELANVVYLQRRENVGRARIRNVLARRATSAWLLFVDSDMTVCRDDFVLRYAELDDAYEVACGGYLLGHAKGNNLRFLYEKQAADSNTLARRNLHPYHNLHTANLLMRRETAFAHPFDERFRRYGYEDVLLGKQLMLSGTRIIHIDNPLLFADFESNTHFMQKTEEALQTLHTFREELRGFSRLLDVADKIRHLHLQPLVDFYWKRRKKSWRACLCGNQPKLKYYKYYRLGYFLSLFS</sequence>
<comment type="caution">
    <text evidence="2">The sequence shown here is derived from an EMBL/GenBank/DDBJ whole genome shotgun (WGS) entry which is preliminary data.</text>
</comment>
<dbReference type="PATRIC" id="fig|999422.3.peg.2473"/>
<accession>H1HQB7</accession>
<evidence type="ECO:0000313" key="2">
    <source>
        <dbReference type="EMBL" id="EHO66833.1"/>
    </source>
</evidence>
<dbReference type="Proteomes" id="UP000003167">
    <property type="component" value="Unassembled WGS sequence"/>
</dbReference>
<dbReference type="InterPro" id="IPR001173">
    <property type="entry name" value="Glyco_trans_2-like"/>
</dbReference>